<gene>
    <name evidence="2" type="ORF">BDV25DRAFT_140159</name>
</gene>
<dbReference type="AlphaFoldDB" id="A0A5N6TUZ7"/>
<reference evidence="2 3" key="1">
    <citation type="submission" date="2019-04" db="EMBL/GenBank/DDBJ databases">
        <title>Friends and foes A comparative genomics study of 23 Aspergillus species from section Flavi.</title>
        <authorList>
            <consortium name="DOE Joint Genome Institute"/>
            <person name="Kjaerbolling I."/>
            <person name="Vesth T."/>
            <person name="Frisvad J.C."/>
            <person name="Nybo J.L."/>
            <person name="Theobald S."/>
            <person name="Kildgaard S."/>
            <person name="Isbrandt T."/>
            <person name="Kuo A."/>
            <person name="Sato A."/>
            <person name="Lyhne E.K."/>
            <person name="Kogle M.E."/>
            <person name="Wiebenga A."/>
            <person name="Kun R.S."/>
            <person name="Lubbers R.J."/>
            <person name="Makela M.R."/>
            <person name="Barry K."/>
            <person name="Chovatia M."/>
            <person name="Clum A."/>
            <person name="Daum C."/>
            <person name="Haridas S."/>
            <person name="He G."/>
            <person name="LaButti K."/>
            <person name="Lipzen A."/>
            <person name="Mondo S."/>
            <person name="Riley R."/>
            <person name="Salamov A."/>
            <person name="Simmons B.A."/>
            <person name="Magnuson J.K."/>
            <person name="Henrissat B."/>
            <person name="Mortensen U.H."/>
            <person name="Larsen T.O."/>
            <person name="Devries R.P."/>
            <person name="Grigoriev I.V."/>
            <person name="Machida M."/>
            <person name="Baker S.E."/>
            <person name="Andersen M.R."/>
        </authorList>
    </citation>
    <scope>NUCLEOTIDE SEQUENCE [LARGE SCALE GENOMIC DNA]</scope>
    <source>
        <strain evidence="2 3">IBT 18842</strain>
    </source>
</reference>
<evidence type="ECO:0000313" key="2">
    <source>
        <dbReference type="EMBL" id="KAE8150104.1"/>
    </source>
</evidence>
<dbReference type="Proteomes" id="UP000325780">
    <property type="component" value="Unassembled WGS sequence"/>
</dbReference>
<organism evidence="2 3">
    <name type="scientific">Aspergillus avenaceus</name>
    <dbReference type="NCBI Taxonomy" id="36643"/>
    <lineage>
        <taxon>Eukaryota</taxon>
        <taxon>Fungi</taxon>
        <taxon>Dikarya</taxon>
        <taxon>Ascomycota</taxon>
        <taxon>Pezizomycotina</taxon>
        <taxon>Eurotiomycetes</taxon>
        <taxon>Eurotiomycetidae</taxon>
        <taxon>Eurotiales</taxon>
        <taxon>Aspergillaceae</taxon>
        <taxon>Aspergillus</taxon>
        <taxon>Aspergillus subgen. Circumdati</taxon>
    </lineage>
</organism>
<accession>A0A5N6TUZ7</accession>
<feature type="region of interest" description="Disordered" evidence="1">
    <location>
        <begin position="17"/>
        <end position="47"/>
    </location>
</feature>
<dbReference type="EMBL" id="ML742103">
    <property type="protein sequence ID" value="KAE8150104.1"/>
    <property type="molecule type" value="Genomic_DNA"/>
</dbReference>
<protein>
    <submittedName>
        <fullName evidence="2">Uncharacterized protein</fullName>
    </submittedName>
</protein>
<proteinExistence type="predicted"/>
<evidence type="ECO:0000313" key="3">
    <source>
        <dbReference type="Proteomes" id="UP000325780"/>
    </source>
</evidence>
<feature type="compositionally biased region" description="Basic and acidic residues" evidence="1">
    <location>
        <begin position="38"/>
        <end position="47"/>
    </location>
</feature>
<keyword evidence="3" id="KW-1185">Reference proteome</keyword>
<name>A0A5N6TUZ7_ASPAV</name>
<evidence type="ECO:0000256" key="1">
    <source>
        <dbReference type="SAM" id="MobiDB-lite"/>
    </source>
</evidence>
<sequence>MVGTASLNPVQPAVNLVLDSGSTTPVPDPEKPSQSASNEREAPERINKVEGYGAAGVEKAEAAALVWSKTALWAIYAWNTIPLVLLQSVVLYEEPTANSHGGILGYGYPFSCWRSILRSAPTSS</sequence>
<dbReference type="OrthoDB" id="10574068at2759"/>